<sequence>MATTSVLPLGTASAPSTDPIARGGLALTVRVGASVTIGEEMRLVAQGRTGSVSVFVLQGAVEPPVVLEGQPLLQRDGADWLMLLRPQERIAIAPHMGITAMSPRSGRALRVVINAPRDVPITRA</sequence>
<dbReference type="EMBL" id="CAFBMX010000008">
    <property type="protein sequence ID" value="CAB4938422.1"/>
    <property type="molecule type" value="Genomic_DNA"/>
</dbReference>
<proteinExistence type="predicted"/>
<gene>
    <name evidence="1" type="ORF">UFOPK3674_01650</name>
</gene>
<protein>
    <submittedName>
        <fullName evidence="1">Unannotated protein</fullName>
    </submittedName>
</protein>
<dbReference type="AlphaFoldDB" id="A0A6J7J7J9"/>
<organism evidence="1">
    <name type="scientific">freshwater metagenome</name>
    <dbReference type="NCBI Taxonomy" id="449393"/>
    <lineage>
        <taxon>unclassified sequences</taxon>
        <taxon>metagenomes</taxon>
        <taxon>ecological metagenomes</taxon>
    </lineage>
</organism>
<reference evidence="1" key="1">
    <citation type="submission" date="2020-05" db="EMBL/GenBank/DDBJ databases">
        <authorList>
            <person name="Chiriac C."/>
            <person name="Salcher M."/>
            <person name="Ghai R."/>
            <person name="Kavagutti S V."/>
        </authorList>
    </citation>
    <scope>NUCLEOTIDE SEQUENCE</scope>
</reference>
<name>A0A6J7J7J9_9ZZZZ</name>
<evidence type="ECO:0000313" key="1">
    <source>
        <dbReference type="EMBL" id="CAB4938422.1"/>
    </source>
</evidence>
<accession>A0A6J7J7J9</accession>